<name>A0A4V2KC55_9GAMM</name>
<dbReference type="OrthoDB" id="8907064at2"/>
<evidence type="ECO:0000313" key="1">
    <source>
        <dbReference type="EMBL" id="TBU91972.1"/>
    </source>
</evidence>
<organism evidence="1 2">
    <name type="scientific">Phytopseudomonas dryadis</name>
    <dbReference type="NCBI Taxonomy" id="2487520"/>
    <lineage>
        <taxon>Bacteria</taxon>
        <taxon>Pseudomonadati</taxon>
        <taxon>Pseudomonadota</taxon>
        <taxon>Gammaproteobacteria</taxon>
        <taxon>Pseudomonadales</taxon>
        <taxon>Pseudomonadaceae</taxon>
        <taxon>Phytopseudomonas</taxon>
    </lineage>
</organism>
<sequence length="108" mass="11430">MDIASALTPIIGHQGVAALYKRSLALCAVRHACLADVQSHATNSLDLAPLREVLLAQDSTAVSQCGNDLLKTLNDLLISLIGASLAERLLRCAWENSLCGPPPQDTLL</sequence>
<accession>A0A4V2KC55</accession>
<dbReference type="EMBL" id="QJUL01000017">
    <property type="protein sequence ID" value="TBU91972.1"/>
    <property type="molecule type" value="Genomic_DNA"/>
</dbReference>
<protein>
    <submittedName>
        <fullName evidence="1">Uncharacterized protein</fullName>
    </submittedName>
</protein>
<evidence type="ECO:0000313" key="2">
    <source>
        <dbReference type="Proteomes" id="UP000293172"/>
    </source>
</evidence>
<gene>
    <name evidence="1" type="ORF">DNK44_13655</name>
</gene>
<comment type="caution">
    <text evidence="1">The sequence shown here is derived from an EMBL/GenBank/DDBJ whole genome shotgun (WGS) entry which is preliminary data.</text>
</comment>
<dbReference type="AlphaFoldDB" id="A0A4V2KC55"/>
<proteinExistence type="predicted"/>
<dbReference type="Proteomes" id="UP000293172">
    <property type="component" value="Unassembled WGS sequence"/>
</dbReference>
<reference evidence="1 2" key="1">
    <citation type="submission" date="2018-06" db="EMBL/GenBank/DDBJ databases">
        <title>Three novel Pseudomonas species isolated from symptomatic oak.</title>
        <authorList>
            <person name="Bueno-Gonzalez V."/>
            <person name="Brady C."/>
        </authorList>
    </citation>
    <scope>NUCLEOTIDE SEQUENCE [LARGE SCALE GENOMIC DNA]</scope>
    <source>
        <strain evidence="1 2">P6B</strain>
    </source>
</reference>
<dbReference type="RefSeq" id="WP_131198238.1">
    <property type="nucleotide sequence ID" value="NZ_QJUL01000017.1"/>
</dbReference>